<sequence>MFSFFKKREEGPLAVEDAVFTPEDIFVLLGESLDLGCFAAQPRNLNLGRFKAEGSSAWRERLVRRFGPRDLVDDSGEPCPRLQAVLAPLAGHGVFIADGDSPDRDDPIEHRTAVLCLTSDLSRATAVVRDGRGFRLRPFPEERALWEAEFLDLFGLSDRFAWAERAQHYIGGGVQLEDSTFSDALKGGGNAVRRWCSDRGIADSLQLERVSEMGNRFFSGLSAKEMLSTDLRQSVFPEDFGYGVPAPVAGQFRTKGTLIFPEVALVHFWGVSPREGFDWFDHSQSIELCRYAGFDFLGPGEGLLDNLLNFYDYPEGGNDY</sequence>
<organism evidence="1 2">
    <name type="scientific">Collinsella intestinalis</name>
    <dbReference type="NCBI Taxonomy" id="147207"/>
    <lineage>
        <taxon>Bacteria</taxon>
        <taxon>Bacillati</taxon>
        <taxon>Actinomycetota</taxon>
        <taxon>Coriobacteriia</taxon>
        <taxon>Coriobacteriales</taxon>
        <taxon>Coriobacteriaceae</taxon>
        <taxon>Collinsella</taxon>
    </lineage>
</organism>
<evidence type="ECO:0000313" key="1">
    <source>
        <dbReference type="EMBL" id="MBS5146992.1"/>
    </source>
</evidence>
<reference evidence="1" key="1">
    <citation type="submission" date="2021-02" db="EMBL/GenBank/DDBJ databases">
        <title>Infant gut strain persistence is associated with maternal origin, phylogeny, and functional potential including surface adhesion and iron acquisition.</title>
        <authorList>
            <person name="Lou Y.C."/>
        </authorList>
    </citation>
    <scope>NUCLEOTIDE SEQUENCE</scope>
    <source>
        <strain evidence="1">L3_128_245G1_dasL3_128_245G1_concoct_49</strain>
    </source>
</reference>
<dbReference type="Proteomes" id="UP000738879">
    <property type="component" value="Unassembled WGS sequence"/>
</dbReference>
<dbReference type="AlphaFoldDB" id="A0A943BM57"/>
<gene>
    <name evidence="1" type="ORF">KHY67_04745</name>
</gene>
<comment type="caution">
    <text evidence="1">The sequence shown here is derived from an EMBL/GenBank/DDBJ whole genome shotgun (WGS) entry which is preliminary data.</text>
</comment>
<dbReference type="EMBL" id="JAGZJA010000005">
    <property type="protein sequence ID" value="MBS5146992.1"/>
    <property type="molecule type" value="Genomic_DNA"/>
</dbReference>
<protein>
    <submittedName>
        <fullName evidence="1">Uncharacterized protein</fullName>
    </submittedName>
</protein>
<proteinExistence type="predicted"/>
<evidence type="ECO:0000313" key="2">
    <source>
        <dbReference type="Proteomes" id="UP000738879"/>
    </source>
</evidence>
<accession>A0A943BM57</accession>
<name>A0A943BM57_9ACTN</name>